<feature type="region of interest" description="Disordered" evidence="1">
    <location>
        <begin position="41"/>
        <end position="99"/>
    </location>
</feature>
<dbReference type="EMBL" id="SRLE01000009">
    <property type="protein sequence ID" value="TGD72559.1"/>
    <property type="molecule type" value="Genomic_DNA"/>
</dbReference>
<dbReference type="InterPro" id="IPR025392">
    <property type="entry name" value="DUF4124"/>
</dbReference>
<organism evidence="5 6">
    <name type="scientific">Mangrovimicrobium sediminis</name>
    <dbReference type="NCBI Taxonomy" id="2562682"/>
    <lineage>
        <taxon>Bacteria</taxon>
        <taxon>Pseudomonadati</taxon>
        <taxon>Pseudomonadota</taxon>
        <taxon>Gammaproteobacteria</taxon>
        <taxon>Cellvibrionales</taxon>
        <taxon>Halieaceae</taxon>
        <taxon>Mangrovimicrobium</taxon>
    </lineage>
</organism>
<proteinExistence type="predicted"/>
<dbReference type="InterPro" id="IPR011464">
    <property type="entry name" value="DUF1570"/>
</dbReference>
<feature type="chain" id="PRO_5021252510" evidence="2">
    <location>
        <begin position="24"/>
        <end position="370"/>
    </location>
</feature>
<reference evidence="5 6" key="1">
    <citation type="submission" date="2019-04" db="EMBL/GenBank/DDBJ databases">
        <title>Taxonomy of novel Haliea sp. from mangrove soil of West Coast of India.</title>
        <authorList>
            <person name="Verma A."/>
            <person name="Kumar P."/>
            <person name="Krishnamurthi S."/>
        </authorList>
    </citation>
    <scope>NUCLEOTIDE SEQUENCE [LARGE SCALE GENOMIC DNA]</scope>
    <source>
        <strain evidence="5 6">SAOS-164</strain>
    </source>
</reference>
<feature type="compositionally biased region" description="Low complexity" evidence="1">
    <location>
        <begin position="41"/>
        <end position="50"/>
    </location>
</feature>
<feature type="signal peptide" evidence="2">
    <location>
        <begin position="1"/>
        <end position="23"/>
    </location>
</feature>
<dbReference type="Pfam" id="PF07607">
    <property type="entry name" value="DUF1570"/>
    <property type="match status" value="1"/>
</dbReference>
<dbReference type="Proteomes" id="UP000298050">
    <property type="component" value="Unassembled WGS sequence"/>
</dbReference>
<accession>A0A4Z0LZ58</accession>
<feature type="domain" description="DUF1570" evidence="3">
    <location>
        <begin position="225"/>
        <end position="319"/>
    </location>
</feature>
<dbReference type="AlphaFoldDB" id="A0A4Z0LZ58"/>
<evidence type="ECO:0000256" key="2">
    <source>
        <dbReference type="SAM" id="SignalP"/>
    </source>
</evidence>
<evidence type="ECO:0000256" key="1">
    <source>
        <dbReference type="SAM" id="MobiDB-lite"/>
    </source>
</evidence>
<name>A0A4Z0LZ58_9GAMM</name>
<keyword evidence="6" id="KW-1185">Reference proteome</keyword>
<gene>
    <name evidence="5" type="ORF">E4634_13620</name>
</gene>
<evidence type="ECO:0000259" key="4">
    <source>
        <dbReference type="Pfam" id="PF13511"/>
    </source>
</evidence>
<comment type="caution">
    <text evidence="5">The sequence shown here is derived from an EMBL/GenBank/DDBJ whole genome shotgun (WGS) entry which is preliminary data.</text>
</comment>
<dbReference type="OrthoDB" id="256673at2"/>
<dbReference type="RefSeq" id="WP_135444788.1">
    <property type="nucleotide sequence ID" value="NZ_SRLE01000009.1"/>
</dbReference>
<evidence type="ECO:0000313" key="5">
    <source>
        <dbReference type="EMBL" id="TGD72559.1"/>
    </source>
</evidence>
<sequence>MNSPRSWLALALLCAIGLAGALALRPGTGGPAAPVAAPPVSADGAAAADPQEARIPRGPVPPLRSAVNRPGEHGALEPMFCTRPASGRRQTPTSPPVYRWVDDQGQTHLSETPPRSYIPTVLDATGAERDFSYEILSEDTLPAQFETHLRTGAKRIYDTWHFFLGEQRLQQAHIRLQVIGDAARYAAVQAQVWPDSQPTIGFYSPLRNTAYVSFDAQRPGEAMRTAYHEISHLVSANLLGPTPPWLNEGLAEYFETMRVRGEGARFVLDRAHLQLLRRNGVPALDDLLTKDRQAWHTQRRARNYAAAWSLVHFLMQDNAGRYALKELIEQIHANFCRPFSARLALYSAYPGGTARLESEWRSWLRSQSAQ</sequence>
<dbReference type="Pfam" id="PF13511">
    <property type="entry name" value="DUF4124"/>
    <property type="match status" value="1"/>
</dbReference>
<feature type="domain" description="DUF4124" evidence="4">
    <location>
        <begin position="95"/>
        <end position="115"/>
    </location>
</feature>
<evidence type="ECO:0000259" key="3">
    <source>
        <dbReference type="Pfam" id="PF07607"/>
    </source>
</evidence>
<protein>
    <submittedName>
        <fullName evidence="5">DUF1570 domain-containing protein</fullName>
    </submittedName>
</protein>
<evidence type="ECO:0000313" key="6">
    <source>
        <dbReference type="Proteomes" id="UP000298050"/>
    </source>
</evidence>
<keyword evidence="2" id="KW-0732">Signal</keyword>
<dbReference type="SUPFAM" id="SSF55486">
    <property type="entry name" value="Metalloproteases ('zincins'), catalytic domain"/>
    <property type="match status" value="1"/>
</dbReference>